<proteinExistence type="predicted"/>
<dbReference type="EMBL" id="JBHSIV010000047">
    <property type="protein sequence ID" value="MFC5065820.1"/>
    <property type="molecule type" value="Genomic_DNA"/>
</dbReference>
<dbReference type="RefSeq" id="WP_378039140.1">
    <property type="nucleotide sequence ID" value="NZ_JBHSIV010000047.1"/>
</dbReference>
<evidence type="ECO:0000313" key="1">
    <source>
        <dbReference type="EMBL" id="MFC5065820.1"/>
    </source>
</evidence>
<name>A0ABV9YSF8_9PSEU</name>
<dbReference type="InterPro" id="IPR019587">
    <property type="entry name" value="Polyketide_cyclase/dehydratase"/>
</dbReference>
<reference evidence="2" key="1">
    <citation type="journal article" date="2019" name="Int. J. Syst. Evol. Microbiol.">
        <title>The Global Catalogue of Microorganisms (GCM) 10K type strain sequencing project: providing services to taxonomists for standard genome sequencing and annotation.</title>
        <authorList>
            <consortium name="The Broad Institute Genomics Platform"/>
            <consortium name="The Broad Institute Genome Sequencing Center for Infectious Disease"/>
            <person name="Wu L."/>
            <person name="Ma J."/>
        </authorList>
    </citation>
    <scope>NUCLEOTIDE SEQUENCE [LARGE SCALE GENOMIC DNA]</scope>
    <source>
        <strain evidence="2">CGMCC 4.7093</strain>
    </source>
</reference>
<dbReference type="Pfam" id="PF10604">
    <property type="entry name" value="Polyketide_cyc2"/>
    <property type="match status" value="1"/>
</dbReference>
<organism evidence="1 2">
    <name type="scientific">Actinomycetospora atypica</name>
    <dbReference type="NCBI Taxonomy" id="1290095"/>
    <lineage>
        <taxon>Bacteria</taxon>
        <taxon>Bacillati</taxon>
        <taxon>Actinomycetota</taxon>
        <taxon>Actinomycetes</taxon>
        <taxon>Pseudonocardiales</taxon>
        <taxon>Pseudonocardiaceae</taxon>
        <taxon>Actinomycetospora</taxon>
    </lineage>
</organism>
<sequence>MADFSSTTTVDASPEDLFAFLSDVGNLPRYFARMKTAEPAEGNAVHTTAELPDGSQVEGEAWFEVDQSAQHISWGAEGSNDYNGSLDVSAAERGSTVQVTLHTNRVESGDSEVQNGLDQTLDTIRTLVEDQGVA</sequence>
<comment type="caution">
    <text evidence="1">The sequence shown here is derived from an EMBL/GenBank/DDBJ whole genome shotgun (WGS) entry which is preliminary data.</text>
</comment>
<keyword evidence="2" id="KW-1185">Reference proteome</keyword>
<dbReference type="Gene3D" id="3.30.530.20">
    <property type="match status" value="1"/>
</dbReference>
<evidence type="ECO:0000313" key="2">
    <source>
        <dbReference type="Proteomes" id="UP001595947"/>
    </source>
</evidence>
<dbReference type="InterPro" id="IPR023393">
    <property type="entry name" value="START-like_dom_sf"/>
</dbReference>
<protein>
    <submittedName>
        <fullName evidence="1">SRPBCC family protein</fullName>
    </submittedName>
</protein>
<accession>A0ABV9YSF8</accession>
<dbReference type="SUPFAM" id="SSF55961">
    <property type="entry name" value="Bet v1-like"/>
    <property type="match status" value="1"/>
</dbReference>
<dbReference type="Proteomes" id="UP001595947">
    <property type="component" value="Unassembled WGS sequence"/>
</dbReference>
<gene>
    <name evidence="1" type="ORF">ACFPBZ_26640</name>
</gene>